<evidence type="ECO:0000256" key="2">
    <source>
        <dbReference type="SAM" id="Phobius"/>
    </source>
</evidence>
<dbReference type="AlphaFoldDB" id="A0A517QLL9"/>
<reference evidence="3 4" key="1">
    <citation type="submission" date="2019-02" db="EMBL/GenBank/DDBJ databases">
        <title>Deep-cultivation of Planctomycetes and their phenomic and genomic characterization uncovers novel biology.</title>
        <authorList>
            <person name="Wiegand S."/>
            <person name="Jogler M."/>
            <person name="Boedeker C."/>
            <person name="Pinto D."/>
            <person name="Vollmers J."/>
            <person name="Rivas-Marin E."/>
            <person name="Kohn T."/>
            <person name="Peeters S.H."/>
            <person name="Heuer A."/>
            <person name="Rast P."/>
            <person name="Oberbeckmann S."/>
            <person name="Bunk B."/>
            <person name="Jeske O."/>
            <person name="Meyerdierks A."/>
            <person name="Storesund J.E."/>
            <person name="Kallscheuer N."/>
            <person name="Luecker S."/>
            <person name="Lage O.M."/>
            <person name="Pohl T."/>
            <person name="Merkel B.J."/>
            <person name="Hornburger P."/>
            <person name="Mueller R.-W."/>
            <person name="Bruemmer F."/>
            <person name="Labrenz M."/>
            <person name="Spormann A.M."/>
            <person name="Op den Camp H."/>
            <person name="Overmann J."/>
            <person name="Amann R."/>
            <person name="Jetten M.S.M."/>
            <person name="Mascher T."/>
            <person name="Medema M.H."/>
            <person name="Devos D.P."/>
            <person name="Kaster A.-K."/>
            <person name="Ovreas L."/>
            <person name="Rohde M."/>
            <person name="Galperin M.Y."/>
            <person name="Jogler C."/>
        </authorList>
    </citation>
    <scope>NUCLEOTIDE SEQUENCE [LARGE SCALE GENOMIC DNA]</scope>
    <source>
        <strain evidence="3 4">Mal48</strain>
    </source>
</reference>
<dbReference type="KEGG" id="tpol:Mal48_17700"/>
<organism evidence="3 4">
    <name type="scientific">Thalassoglobus polymorphus</name>
    <dbReference type="NCBI Taxonomy" id="2527994"/>
    <lineage>
        <taxon>Bacteria</taxon>
        <taxon>Pseudomonadati</taxon>
        <taxon>Planctomycetota</taxon>
        <taxon>Planctomycetia</taxon>
        <taxon>Planctomycetales</taxon>
        <taxon>Planctomycetaceae</taxon>
        <taxon>Thalassoglobus</taxon>
    </lineage>
</organism>
<keyword evidence="2" id="KW-0812">Transmembrane</keyword>
<feature type="region of interest" description="Disordered" evidence="1">
    <location>
        <begin position="21"/>
        <end position="85"/>
    </location>
</feature>
<name>A0A517QLL9_9PLAN</name>
<protein>
    <submittedName>
        <fullName evidence="3">Uncharacterized protein</fullName>
    </submittedName>
</protein>
<keyword evidence="2" id="KW-0472">Membrane</keyword>
<accession>A0A517QLL9</accession>
<feature type="compositionally biased region" description="Acidic residues" evidence="1">
    <location>
        <begin position="28"/>
        <end position="55"/>
    </location>
</feature>
<keyword evidence="4" id="KW-1185">Reference proteome</keyword>
<keyword evidence="2" id="KW-1133">Transmembrane helix</keyword>
<dbReference type="Proteomes" id="UP000315724">
    <property type="component" value="Chromosome"/>
</dbReference>
<feature type="transmembrane region" description="Helical" evidence="2">
    <location>
        <begin position="84"/>
        <end position="112"/>
    </location>
</feature>
<evidence type="ECO:0000313" key="3">
    <source>
        <dbReference type="EMBL" id="QDT32523.1"/>
    </source>
</evidence>
<evidence type="ECO:0000313" key="4">
    <source>
        <dbReference type="Proteomes" id="UP000315724"/>
    </source>
</evidence>
<gene>
    <name evidence="3" type="ORF">Mal48_17700</name>
</gene>
<evidence type="ECO:0000256" key="1">
    <source>
        <dbReference type="SAM" id="MobiDB-lite"/>
    </source>
</evidence>
<dbReference type="RefSeq" id="WP_197442166.1">
    <property type="nucleotide sequence ID" value="NZ_CP036267.1"/>
</dbReference>
<proteinExistence type="predicted"/>
<sequence>MVGKKVRCPKCSEPFVIQLAKPTQAAPADDDWGDDFGDSEGDFDDGFDDGFDDNFEPVPRKKKKTSSKKGSKKKKKGRKKGKSGVSGGAIAAIVGGGVLFLAVLSLGVYFVLPLLQGLGGSANRMAWLPNDTQTYVEIRVADVWKSGVMKPLRTSEAGQQIKAQLKERGELKIEDIEKIVVGIPANRQQPMMVIYSTKPIDPNNLGEGVTSSSYAGKTIFEIPNDTTAGFLLNSTTIVAGPKEMLHAAIDRNGECTAAEKFSFLPVRGDVIFGSISPGTTLSQSPAGMMTRGAFDPSELESVSGTIKFSNDLDLNVALNFLQPETAQTALTTAQDALVKSKENLDKQQKELESGNFVLTRQQRSMGMKMQEVMKSVSLSGSGKTVNSKVSIPGSIIEDLADLFGGGSSFMPPIGGGIGNPF</sequence>
<dbReference type="CDD" id="cd12087">
    <property type="entry name" value="TM_EGFR-like"/>
    <property type="match status" value="1"/>
</dbReference>
<feature type="compositionally biased region" description="Basic residues" evidence="1">
    <location>
        <begin position="60"/>
        <end position="82"/>
    </location>
</feature>
<dbReference type="EMBL" id="CP036267">
    <property type="protein sequence ID" value="QDT32523.1"/>
    <property type="molecule type" value="Genomic_DNA"/>
</dbReference>